<dbReference type="EMBL" id="JACHKT010000026">
    <property type="protein sequence ID" value="MBB6004632.1"/>
    <property type="molecule type" value="Genomic_DNA"/>
</dbReference>
<keyword evidence="3" id="KW-1185">Reference proteome</keyword>
<keyword evidence="1" id="KW-1133">Transmembrane helix</keyword>
<keyword evidence="1" id="KW-0472">Membrane</keyword>
<organism evidence="2 3">
    <name type="scientific">Arcicella rosea</name>
    <dbReference type="NCBI Taxonomy" id="502909"/>
    <lineage>
        <taxon>Bacteria</taxon>
        <taxon>Pseudomonadati</taxon>
        <taxon>Bacteroidota</taxon>
        <taxon>Cytophagia</taxon>
        <taxon>Cytophagales</taxon>
        <taxon>Flectobacillaceae</taxon>
        <taxon>Arcicella</taxon>
    </lineage>
</organism>
<protein>
    <submittedName>
        <fullName evidence="2">Uncharacterized protein</fullName>
    </submittedName>
</protein>
<keyword evidence="1" id="KW-0812">Transmembrane</keyword>
<proteinExistence type="predicted"/>
<evidence type="ECO:0000313" key="2">
    <source>
        <dbReference type="EMBL" id="MBB6004632.1"/>
    </source>
</evidence>
<name>A0A841ELV2_9BACT</name>
<feature type="transmembrane region" description="Helical" evidence="1">
    <location>
        <begin position="15"/>
        <end position="32"/>
    </location>
</feature>
<dbReference type="AlphaFoldDB" id="A0A841ELV2"/>
<evidence type="ECO:0000313" key="3">
    <source>
        <dbReference type="Proteomes" id="UP000524404"/>
    </source>
</evidence>
<reference evidence="2 3" key="1">
    <citation type="submission" date="2020-08" db="EMBL/GenBank/DDBJ databases">
        <title>Functional genomics of gut bacteria from endangered species of beetles.</title>
        <authorList>
            <person name="Carlos-Shanley C."/>
        </authorList>
    </citation>
    <scope>NUCLEOTIDE SEQUENCE [LARGE SCALE GENOMIC DNA]</scope>
    <source>
        <strain evidence="2 3">S00070</strain>
    </source>
</reference>
<evidence type="ECO:0000256" key="1">
    <source>
        <dbReference type="SAM" id="Phobius"/>
    </source>
</evidence>
<sequence length="41" mass="5013">MVAFGYEGYFFDYTAFLYLMLRRVVRFLILTLKRPKFANKI</sequence>
<gene>
    <name evidence="2" type="ORF">HNP25_003298</name>
</gene>
<dbReference type="Proteomes" id="UP000524404">
    <property type="component" value="Unassembled WGS sequence"/>
</dbReference>
<accession>A0A841ELV2</accession>
<comment type="caution">
    <text evidence="2">The sequence shown here is derived from an EMBL/GenBank/DDBJ whole genome shotgun (WGS) entry which is preliminary data.</text>
</comment>